<evidence type="ECO:0000313" key="15">
    <source>
        <dbReference type="EMBL" id="PSL06925.1"/>
    </source>
</evidence>
<keyword evidence="6 12" id="KW-0698">rRNA processing</keyword>
<keyword evidence="9 12" id="KW-0949">S-adenosyl-L-methionine</keyword>
<evidence type="ECO:0000313" key="16">
    <source>
        <dbReference type="Proteomes" id="UP000243528"/>
    </source>
</evidence>
<comment type="similarity">
    <text evidence="2 12">Belongs to the RNA methyltransferase RsmE family.</text>
</comment>
<dbReference type="PIRSF" id="PIRSF015601">
    <property type="entry name" value="MTase_slr0722"/>
    <property type="match status" value="1"/>
</dbReference>
<evidence type="ECO:0000256" key="10">
    <source>
        <dbReference type="ARBA" id="ARBA00025699"/>
    </source>
</evidence>
<evidence type="ECO:0000259" key="13">
    <source>
        <dbReference type="Pfam" id="PF04452"/>
    </source>
</evidence>
<dbReference type="Pfam" id="PF04452">
    <property type="entry name" value="Methyltrans_RNA"/>
    <property type="match status" value="1"/>
</dbReference>
<dbReference type="GO" id="GO:0070475">
    <property type="term" value="P:rRNA base methylation"/>
    <property type="evidence" value="ECO:0007669"/>
    <property type="project" value="TreeGrafter"/>
</dbReference>
<dbReference type="Proteomes" id="UP000243528">
    <property type="component" value="Unassembled WGS sequence"/>
</dbReference>
<reference evidence="15 16" key="1">
    <citation type="submission" date="2018-03" db="EMBL/GenBank/DDBJ databases">
        <title>Genomic Encyclopedia of Archaeal and Bacterial Type Strains, Phase II (KMG-II): from individual species to whole genera.</title>
        <authorList>
            <person name="Goeker M."/>
        </authorList>
    </citation>
    <scope>NUCLEOTIDE SEQUENCE [LARGE SCALE GENOMIC DNA]</scope>
    <source>
        <strain evidence="15 16">DSM 45211</strain>
    </source>
</reference>
<evidence type="ECO:0000256" key="3">
    <source>
        <dbReference type="ARBA" id="ARBA00012328"/>
    </source>
</evidence>
<gene>
    <name evidence="15" type="ORF">CLV30_102314</name>
</gene>
<evidence type="ECO:0000256" key="9">
    <source>
        <dbReference type="ARBA" id="ARBA00022691"/>
    </source>
</evidence>
<dbReference type="InterPro" id="IPR046886">
    <property type="entry name" value="RsmE_MTase_dom"/>
</dbReference>
<keyword evidence="16" id="KW-1185">Reference proteome</keyword>
<evidence type="ECO:0000256" key="5">
    <source>
        <dbReference type="ARBA" id="ARBA00022490"/>
    </source>
</evidence>
<dbReference type="SUPFAM" id="SSF75217">
    <property type="entry name" value="alpha/beta knot"/>
    <property type="match status" value="1"/>
</dbReference>
<dbReference type="InterPro" id="IPR029028">
    <property type="entry name" value="Alpha/beta_knot_MTases"/>
</dbReference>
<dbReference type="FunFam" id="3.40.1280.10:FF:000023">
    <property type="entry name" value="Ribosomal RNA small subunit methyltransferase E"/>
    <property type="match status" value="1"/>
</dbReference>
<keyword evidence="5 12" id="KW-0963">Cytoplasm</keyword>
<evidence type="ECO:0000256" key="2">
    <source>
        <dbReference type="ARBA" id="ARBA00005528"/>
    </source>
</evidence>
<feature type="domain" description="Ribosomal RNA small subunit methyltransferase E PUA-like" evidence="14">
    <location>
        <begin position="21"/>
        <end position="67"/>
    </location>
</feature>
<evidence type="ECO:0000256" key="1">
    <source>
        <dbReference type="ARBA" id="ARBA00004496"/>
    </source>
</evidence>
<evidence type="ECO:0000256" key="7">
    <source>
        <dbReference type="ARBA" id="ARBA00022603"/>
    </source>
</evidence>
<protein>
    <recommendedName>
        <fullName evidence="4 12">Ribosomal RNA small subunit methyltransferase E</fullName>
        <ecNumber evidence="3 12">2.1.1.193</ecNumber>
    </recommendedName>
</protein>
<evidence type="ECO:0000256" key="6">
    <source>
        <dbReference type="ARBA" id="ARBA00022552"/>
    </source>
</evidence>
<keyword evidence="8 12" id="KW-0808">Transferase</keyword>
<dbReference type="Gene3D" id="3.40.1280.10">
    <property type="match status" value="1"/>
</dbReference>
<organism evidence="15 16">
    <name type="scientific">Haloactinopolyspora alba</name>
    <dbReference type="NCBI Taxonomy" id="648780"/>
    <lineage>
        <taxon>Bacteria</taxon>
        <taxon>Bacillati</taxon>
        <taxon>Actinomycetota</taxon>
        <taxon>Actinomycetes</taxon>
        <taxon>Jiangellales</taxon>
        <taxon>Jiangellaceae</taxon>
        <taxon>Haloactinopolyspora</taxon>
    </lineage>
</organism>
<proteinExistence type="inferred from homology"/>
<dbReference type="GO" id="GO:0005737">
    <property type="term" value="C:cytoplasm"/>
    <property type="evidence" value="ECO:0007669"/>
    <property type="project" value="UniProtKB-SubCell"/>
</dbReference>
<dbReference type="NCBIfam" id="NF008693">
    <property type="entry name" value="PRK11713.2-3"/>
    <property type="match status" value="1"/>
</dbReference>
<comment type="subcellular location">
    <subcellularLocation>
        <location evidence="1 12">Cytoplasm</location>
    </subcellularLocation>
</comment>
<dbReference type="InterPro" id="IPR046887">
    <property type="entry name" value="RsmE_PUA-like"/>
</dbReference>
<dbReference type="EMBL" id="PYGE01000002">
    <property type="protein sequence ID" value="PSL06925.1"/>
    <property type="molecule type" value="Genomic_DNA"/>
</dbReference>
<dbReference type="InterPro" id="IPR029026">
    <property type="entry name" value="tRNA_m1G_MTases_N"/>
</dbReference>
<dbReference type="SUPFAM" id="SSF88697">
    <property type="entry name" value="PUA domain-like"/>
    <property type="match status" value="1"/>
</dbReference>
<evidence type="ECO:0000256" key="11">
    <source>
        <dbReference type="ARBA" id="ARBA00047944"/>
    </source>
</evidence>
<dbReference type="Gene3D" id="2.40.240.20">
    <property type="entry name" value="Hypothetical PUA domain-like, domain 1"/>
    <property type="match status" value="1"/>
</dbReference>
<sequence length="245" mass="26012">MSAPVFLADPEALRSSERVRVDGDEGRHAAVVRRIAAGENVELTDGAGQLVRCTVVAADRNGITCDVDERIEVAQPQPRIVVAQAIPKGDRGETAVETMTEVGVDEIVPWSAARCMVRWKGERGEKALRRWRSTAREAAKQARRPWLPQVSDAVTTAGLVTRVAGATLALVLHEEAGRPLRTVEPPDDGDVVVVVGPEGGVTPDELAELEEAGATPVRLGPTVLRTSTAGTVAAGVLLAASRRWA</sequence>
<evidence type="ECO:0000256" key="8">
    <source>
        <dbReference type="ARBA" id="ARBA00022679"/>
    </source>
</evidence>
<feature type="domain" description="Ribosomal RNA small subunit methyltransferase E methyltransferase" evidence="13">
    <location>
        <begin position="77"/>
        <end position="237"/>
    </location>
</feature>
<comment type="caution">
    <text evidence="15">The sequence shown here is derived from an EMBL/GenBank/DDBJ whole genome shotgun (WGS) entry which is preliminary data.</text>
</comment>
<dbReference type="Pfam" id="PF20260">
    <property type="entry name" value="PUA_4"/>
    <property type="match status" value="1"/>
</dbReference>
<dbReference type="PANTHER" id="PTHR30027">
    <property type="entry name" value="RIBOSOMAL RNA SMALL SUBUNIT METHYLTRANSFERASE E"/>
    <property type="match status" value="1"/>
</dbReference>
<name>A0A2P8EBS3_9ACTN</name>
<dbReference type="OrthoDB" id="9808126at2"/>
<evidence type="ECO:0000259" key="14">
    <source>
        <dbReference type="Pfam" id="PF20260"/>
    </source>
</evidence>
<accession>A0A2P8EBS3</accession>
<dbReference type="EC" id="2.1.1.193" evidence="3 12"/>
<comment type="function">
    <text evidence="10 12">Specifically methylates the N3 position of the uracil ring of uridine 1498 (m3U1498) in 16S rRNA. Acts on the fully assembled 30S ribosomal subunit.</text>
</comment>
<evidence type="ECO:0000256" key="12">
    <source>
        <dbReference type="PIRNR" id="PIRNR015601"/>
    </source>
</evidence>
<keyword evidence="7 12" id="KW-0489">Methyltransferase</keyword>
<dbReference type="NCBIfam" id="TIGR00046">
    <property type="entry name" value="RsmE family RNA methyltransferase"/>
    <property type="match status" value="1"/>
</dbReference>
<comment type="catalytic activity">
    <reaction evidence="11 12">
        <text>uridine(1498) in 16S rRNA + S-adenosyl-L-methionine = N(3)-methyluridine(1498) in 16S rRNA + S-adenosyl-L-homocysteine + H(+)</text>
        <dbReference type="Rhea" id="RHEA:42920"/>
        <dbReference type="Rhea" id="RHEA-COMP:10283"/>
        <dbReference type="Rhea" id="RHEA-COMP:10284"/>
        <dbReference type="ChEBI" id="CHEBI:15378"/>
        <dbReference type="ChEBI" id="CHEBI:57856"/>
        <dbReference type="ChEBI" id="CHEBI:59789"/>
        <dbReference type="ChEBI" id="CHEBI:65315"/>
        <dbReference type="ChEBI" id="CHEBI:74502"/>
        <dbReference type="EC" id="2.1.1.193"/>
    </reaction>
</comment>
<dbReference type="GO" id="GO:0070042">
    <property type="term" value="F:rRNA (uridine-N3-)-methyltransferase activity"/>
    <property type="evidence" value="ECO:0007669"/>
    <property type="project" value="TreeGrafter"/>
</dbReference>
<dbReference type="CDD" id="cd18084">
    <property type="entry name" value="RsmE-like"/>
    <property type="match status" value="1"/>
</dbReference>
<dbReference type="RefSeq" id="WP_106535914.1">
    <property type="nucleotide sequence ID" value="NZ_ML142898.1"/>
</dbReference>
<dbReference type="PANTHER" id="PTHR30027:SF3">
    <property type="entry name" value="16S RRNA (URACIL(1498)-N(3))-METHYLTRANSFERASE"/>
    <property type="match status" value="1"/>
</dbReference>
<evidence type="ECO:0000256" key="4">
    <source>
        <dbReference type="ARBA" id="ARBA00013673"/>
    </source>
</evidence>
<dbReference type="InterPro" id="IPR015947">
    <property type="entry name" value="PUA-like_sf"/>
</dbReference>
<dbReference type="AlphaFoldDB" id="A0A2P8EBS3"/>
<dbReference type="InterPro" id="IPR006700">
    <property type="entry name" value="RsmE"/>
</dbReference>